<dbReference type="EMBL" id="JAASRS010000001">
    <property type="protein sequence ID" value="NIK14776.1"/>
    <property type="molecule type" value="Genomic_DNA"/>
</dbReference>
<comment type="caution">
    <text evidence="1">The sequence shown here is derived from an EMBL/GenBank/DDBJ whole genome shotgun (WGS) entry which is preliminary data.</text>
</comment>
<dbReference type="AlphaFoldDB" id="A0A846MB75"/>
<reference evidence="1 2" key="1">
    <citation type="submission" date="2020-03" db="EMBL/GenBank/DDBJ databases">
        <title>Genomic Encyclopedia of Archaeal and Bacterial Type Strains, Phase II (KMG-II): from individual species to whole genera.</title>
        <authorList>
            <person name="Goeker M."/>
        </authorList>
    </citation>
    <scope>NUCLEOTIDE SEQUENCE [LARGE SCALE GENOMIC DNA]</scope>
    <source>
        <strain evidence="1 2">DSM 4749</strain>
    </source>
</reference>
<dbReference type="Proteomes" id="UP000532769">
    <property type="component" value="Unassembled WGS sequence"/>
</dbReference>
<name>A0A846MB75_9BACL</name>
<evidence type="ECO:0000313" key="2">
    <source>
        <dbReference type="Proteomes" id="UP000532769"/>
    </source>
</evidence>
<accession>A0A846MB75</accession>
<organism evidence="1 2">
    <name type="scientific">Saccharococcus thermophilus</name>
    <dbReference type="NCBI Taxonomy" id="29396"/>
    <lineage>
        <taxon>Bacteria</taxon>
        <taxon>Bacillati</taxon>
        <taxon>Bacillota</taxon>
        <taxon>Bacilli</taxon>
        <taxon>Bacillales</taxon>
        <taxon>Anoxybacillaceae</taxon>
        <taxon>Saccharococcus</taxon>
    </lineage>
</organism>
<sequence>MFHQLDGMLAQMDATRPFAPFFYDGQCTEKGASLRIV</sequence>
<gene>
    <name evidence="1" type="ORF">BDD39_001286</name>
</gene>
<protein>
    <submittedName>
        <fullName evidence="1">Uncharacterized protein</fullName>
    </submittedName>
</protein>
<proteinExistence type="predicted"/>
<keyword evidence="2" id="KW-1185">Reference proteome</keyword>
<evidence type="ECO:0000313" key="1">
    <source>
        <dbReference type="EMBL" id="NIK14776.1"/>
    </source>
</evidence>